<dbReference type="Proteomes" id="UP001187531">
    <property type="component" value="Unassembled WGS sequence"/>
</dbReference>
<sequence length="225" mass="24992">MARIILGTFNTPAKYFAIQALSFFGMRIGSIYETPYNSIMKCEVDIKIVLYINTVLSSGTTMYQDQNEPSNLFTSLINELIKTPSKVAPDERDDETISLPIDFLTELTEAKKEGPTQLQKVFRALEKREPSDEKGAPVEEILKDKENPTDPGRSSENVENEGIATDQNQPSNVLTFPINELIKISAKVAADEGDGEPISLPIGFLTEPTKFEKEGPTKLTKFLEA</sequence>
<dbReference type="EMBL" id="JAVRJZ010000001">
    <property type="protein sequence ID" value="KAK2728039.1"/>
    <property type="molecule type" value="Genomic_DNA"/>
</dbReference>
<evidence type="ECO:0000256" key="1">
    <source>
        <dbReference type="SAM" id="MobiDB-lite"/>
    </source>
</evidence>
<name>A0AA88LI75_ARTSF</name>
<dbReference type="Gene3D" id="3.30.420.40">
    <property type="match status" value="1"/>
</dbReference>
<organism evidence="2 3">
    <name type="scientific">Artemia franciscana</name>
    <name type="common">Brine shrimp</name>
    <name type="synonym">Artemia sanfranciscana</name>
    <dbReference type="NCBI Taxonomy" id="6661"/>
    <lineage>
        <taxon>Eukaryota</taxon>
        <taxon>Metazoa</taxon>
        <taxon>Ecdysozoa</taxon>
        <taxon>Arthropoda</taxon>
        <taxon>Crustacea</taxon>
        <taxon>Branchiopoda</taxon>
        <taxon>Anostraca</taxon>
        <taxon>Artemiidae</taxon>
        <taxon>Artemia</taxon>
    </lineage>
</organism>
<comment type="caution">
    <text evidence="2">The sequence shown here is derived from an EMBL/GenBank/DDBJ whole genome shotgun (WGS) entry which is preliminary data.</text>
</comment>
<evidence type="ECO:0000313" key="2">
    <source>
        <dbReference type="EMBL" id="KAK2728039.1"/>
    </source>
</evidence>
<protein>
    <submittedName>
        <fullName evidence="2">Uncharacterized protein</fullName>
    </submittedName>
</protein>
<feature type="compositionally biased region" description="Basic and acidic residues" evidence="1">
    <location>
        <begin position="125"/>
        <end position="148"/>
    </location>
</feature>
<proteinExistence type="predicted"/>
<reference evidence="2" key="1">
    <citation type="submission" date="2023-07" db="EMBL/GenBank/DDBJ databases">
        <title>Chromosome-level genome assembly of Artemia franciscana.</title>
        <authorList>
            <person name="Jo E."/>
        </authorList>
    </citation>
    <scope>NUCLEOTIDE SEQUENCE</scope>
    <source>
        <tissue evidence="2">Whole body</tissue>
    </source>
</reference>
<feature type="region of interest" description="Disordered" evidence="1">
    <location>
        <begin position="125"/>
        <end position="171"/>
    </location>
</feature>
<accession>A0AA88LI75</accession>
<evidence type="ECO:0000313" key="3">
    <source>
        <dbReference type="Proteomes" id="UP001187531"/>
    </source>
</evidence>
<gene>
    <name evidence="2" type="ORF">QYM36_008497</name>
</gene>
<keyword evidence="3" id="KW-1185">Reference proteome</keyword>
<dbReference type="AlphaFoldDB" id="A0AA88LI75"/>